<dbReference type="PROSITE" id="PS50004">
    <property type="entry name" value="C2"/>
    <property type="match status" value="1"/>
</dbReference>
<feature type="domain" description="C2" evidence="1">
    <location>
        <begin position="1"/>
        <end position="128"/>
    </location>
</feature>
<gene>
    <name evidence="2" type="ORF">M9Y10_013349</name>
</gene>
<evidence type="ECO:0000259" key="1">
    <source>
        <dbReference type="PROSITE" id="PS50004"/>
    </source>
</evidence>
<sequence length="271" mass="30680">MENEVESFYSELDQYPKSYGVLVIRVNHANHVFLPTSAGPFSNLLLRVQVGNITKAFRTVSFNNGSPKWNQVLHIPCTVYPDEKNPLNSIVFSLFHQGPFPGEESQVVGTLLFHLHDIIQANIPSGTYGFTSFDQNVGLLNLGMRFLYGLYGCGHSMQLVDEGMSPQTLVANSLFPKIDYYDKDDDNQNISRYENPNESVNLFFKKVDTLKNKLLNDKNKQRKLATLRAIVSGDFQNSEIPINLQVVETSNVSEHQKIDMMVPLSFLQDKK</sequence>
<protein>
    <recommendedName>
        <fullName evidence="1">C2 domain-containing protein</fullName>
    </recommendedName>
</protein>
<keyword evidence="3" id="KW-1185">Reference proteome</keyword>
<dbReference type="InterPro" id="IPR000008">
    <property type="entry name" value="C2_dom"/>
</dbReference>
<accession>A0ABR2I6T0</accession>
<dbReference type="EMBL" id="JAPFFF010000019">
    <property type="protein sequence ID" value="KAK8858248.1"/>
    <property type="molecule type" value="Genomic_DNA"/>
</dbReference>
<reference evidence="2 3" key="1">
    <citation type="submission" date="2024-04" db="EMBL/GenBank/DDBJ databases">
        <title>Tritrichomonas musculus Genome.</title>
        <authorList>
            <person name="Alves-Ferreira E."/>
            <person name="Grigg M."/>
            <person name="Lorenzi H."/>
            <person name="Galac M."/>
        </authorList>
    </citation>
    <scope>NUCLEOTIDE SEQUENCE [LARGE SCALE GENOMIC DNA]</scope>
    <source>
        <strain evidence="2 3">EAF2021</strain>
    </source>
</reference>
<comment type="caution">
    <text evidence="2">The sequence shown here is derived from an EMBL/GenBank/DDBJ whole genome shotgun (WGS) entry which is preliminary data.</text>
</comment>
<dbReference type="SUPFAM" id="SSF49562">
    <property type="entry name" value="C2 domain (Calcium/lipid-binding domain, CaLB)"/>
    <property type="match status" value="1"/>
</dbReference>
<dbReference type="Proteomes" id="UP001470230">
    <property type="component" value="Unassembled WGS sequence"/>
</dbReference>
<dbReference type="Pfam" id="PF00168">
    <property type="entry name" value="C2"/>
    <property type="match status" value="1"/>
</dbReference>
<name>A0ABR2I6T0_9EUKA</name>
<dbReference type="InterPro" id="IPR035892">
    <property type="entry name" value="C2_domain_sf"/>
</dbReference>
<organism evidence="2 3">
    <name type="scientific">Tritrichomonas musculus</name>
    <dbReference type="NCBI Taxonomy" id="1915356"/>
    <lineage>
        <taxon>Eukaryota</taxon>
        <taxon>Metamonada</taxon>
        <taxon>Parabasalia</taxon>
        <taxon>Tritrichomonadida</taxon>
        <taxon>Tritrichomonadidae</taxon>
        <taxon>Tritrichomonas</taxon>
    </lineage>
</organism>
<evidence type="ECO:0000313" key="3">
    <source>
        <dbReference type="Proteomes" id="UP001470230"/>
    </source>
</evidence>
<evidence type="ECO:0000313" key="2">
    <source>
        <dbReference type="EMBL" id="KAK8858248.1"/>
    </source>
</evidence>
<proteinExistence type="predicted"/>
<dbReference type="Gene3D" id="2.60.40.150">
    <property type="entry name" value="C2 domain"/>
    <property type="match status" value="1"/>
</dbReference>